<dbReference type="EMBL" id="CAIF01000092">
    <property type="protein sequence ID" value="CCH43866.1"/>
    <property type="molecule type" value="Genomic_DNA"/>
</dbReference>
<keyword evidence="10" id="KW-0961">Cell wall biogenesis/degradation</keyword>
<evidence type="ECO:0000256" key="8">
    <source>
        <dbReference type="ARBA" id="ARBA00023180"/>
    </source>
</evidence>
<evidence type="ECO:0000256" key="12">
    <source>
        <dbReference type="SAM" id="MobiDB-lite"/>
    </source>
</evidence>
<keyword evidence="14" id="KW-1185">Reference proteome</keyword>
<dbReference type="GO" id="GO:0005576">
    <property type="term" value="C:extracellular region"/>
    <property type="evidence" value="ECO:0007669"/>
    <property type="project" value="UniProtKB-ARBA"/>
</dbReference>
<comment type="function">
    <text evidence="11">Glucanases possibly play a role in cell expansion during growth, in cell-cell fusion during mating, and in spore release during sporulation.</text>
</comment>
<accession>K0KLL4</accession>
<evidence type="ECO:0000256" key="11">
    <source>
        <dbReference type="ARBA" id="ARBA00056660"/>
    </source>
</evidence>
<evidence type="ECO:0000256" key="10">
    <source>
        <dbReference type="ARBA" id="ARBA00023316"/>
    </source>
</evidence>
<dbReference type="GO" id="GO:0000747">
    <property type="term" value="P:conjugation with cellular fusion"/>
    <property type="evidence" value="ECO:0007669"/>
    <property type="project" value="UniProtKB-ARBA"/>
</dbReference>
<dbReference type="InterPro" id="IPR017853">
    <property type="entry name" value="GH"/>
</dbReference>
<evidence type="ECO:0000256" key="5">
    <source>
        <dbReference type="ARBA" id="ARBA00022685"/>
    </source>
</evidence>
<dbReference type="GO" id="GO:0071555">
    <property type="term" value="P:cell wall organization"/>
    <property type="evidence" value="ECO:0007669"/>
    <property type="project" value="UniProtKB-KW"/>
</dbReference>
<gene>
    <name evidence="13" type="ORF">BN7_3420</name>
</gene>
<keyword evidence="7" id="KW-0378">Hydrolase</keyword>
<evidence type="ECO:0000256" key="2">
    <source>
        <dbReference type="ARBA" id="ARBA00008773"/>
    </source>
</evidence>
<dbReference type="Gene3D" id="3.20.20.80">
    <property type="entry name" value="Glycosidases"/>
    <property type="match status" value="1"/>
</dbReference>
<comment type="caution">
    <text evidence="13">The sequence shown here is derived from an EMBL/GenBank/DDBJ whole genome shotgun (WGS) entry which is preliminary data.</text>
</comment>
<sequence length="441" mass="49459">MLKKCIIGICYLSVLVHSKYHYERSYNQKRSFANEEVAPTWEHHHEEEEHHAEWDGDNNNQDQQDVIGWEGDSINDWDNESDVEESWSGPLAEPWEGDDYNGELGWNENQEENYDYDYDDEEVDCNDADKHFGETHEEHTQEGHIHNVHDVTEDASSQVQLPADAYSLEYIEALRKIGVQNVAAGAKGITYSFYTSAGACKAPQDIQNDISKIQNFEVIRIYDTDCDGISNILKTIGPNQKIFAGIHYPEVVDQSVAILGDAIQSNGGDWSKIHTVSIGNEMVNFGKATPEGLKASIAHAKTLLSARGYNGPVVTTDTLVAVLNNKELCNIGDYIAVNSHPYWDGGVPAQQAGPWLQSQLSMLNDVCERNGKQIFLAETGWPHKGKKFGQHGDPSKDNQLIAIKSIVDTLGQDTILFTTFNDYWKDGGSHDVEKYWGIYED</sequence>
<keyword evidence="6" id="KW-0732">Signal</keyword>
<evidence type="ECO:0000313" key="14">
    <source>
        <dbReference type="Proteomes" id="UP000009328"/>
    </source>
</evidence>
<keyword evidence="8" id="KW-0325">Glycoprotein</keyword>
<dbReference type="InterPro" id="IPR050732">
    <property type="entry name" value="Beta-glucan_modifiers"/>
</dbReference>
<dbReference type="PANTHER" id="PTHR16631:SF14">
    <property type="entry name" value="FAMILY 17 GLUCOSIDASE SCW10-RELATED"/>
    <property type="match status" value="1"/>
</dbReference>
<evidence type="ECO:0000256" key="9">
    <source>
        <dbReference type="ARBA" id="ARBA00023295"/>
    </source>
</evidence>
<dbReference type="FunFam" id="3.20.20.80:FF:000111">
    <property type="entry name" value="Soluble cell wall protein"/>
    <property type="match status" value="1"/>
</dbReference>
<keyword evidence="9" id="KW-0326">Glycosidase</keyword>
<dbReference type="eggNOG" id="ENOG502QUSB">
    <property type="taxonomic scope" value="Eukaryota"/>
</dbReference>
<keyword evidence="4" id="KW-0964">Secreted</keyword>
<dbReference type="GO" id="GO:0042973">
    <property type="term" value="F:glucan endo-1,3-beta-D-glucosidase activity"/>
    <property type="evidence" value="ECO:0007669"/>
    <property type="project" value="TreeGrafter"/>
</dbReference>
<dbReference type="HOGENOM" id="CLU_621436_0_0_1"/>
<dbReference type="InParanoid" id="K0KLL4"/>
<keyword evidence="3" id="KW-0134">Cell wall</keyword>
<organism evidence="13 14">
    <name type="scientific">Wickerhamomyces ciferrii (strain ATCC 14091 / BCRC 22168 / CBS 111 / JCM 3599 / NBRC 0793 / NRRL Y-1031 F-60-10)</name>
    <name type="common">Yeast</name>
    <name type="synonym">Pichia ciferrii</name>
    <dbReference type="NCBI Taxonomy" id="1206466"/>
    <lineage>
        <taxon>Eukaryota</taxon>
        <taxon>Fungi</taxon>
        <taxon>Dikarya</taxon>
        <taxon>Ascomycota</taxon>
        <taxon>Saccharomycotina</taxon>
        <taxon>Saccharomycetes</taxon>
        <taxon>Phaffomycetales</taxon>
        <taxon>Wickerhamomycetaceae</taxon>
        <taxon>Wickerhamomyces</taxon>
    </lineage>
</organism>
<feature type="compositionally biased region" description="Basic and acidic residues" evidence="12">
    <location>
        <begin position="41"/>
        <end position="54"/>
    </location>
</feature>
<evidence type="ECO:0000256" key="3">
    <source>
        <dbReference type="ARBA" id="ARBA00022512"/>
    </source>
</evidence>
<proteinExistence type="inferred from homology"/>
<dbReference type="GO" id="GO:0009986">
    <property type="term" value="C:cell surface"/>
    <property type="evidence" value="ECO:0007669"/>
    <property type="project" value="TreeGrafter"/>
</dbReference>
<protein>
    <submittedName>
        <fullName evidence="13">Secreted protein</fullName>
    </submittedName>
</protein>
<dbReference type="PANTHER" id="PTHR16631">
    <property type="entry name" value="GLUCAN 1,3-BETA-GLUCOSIDASE"/>
    <property type="match status" value="1"/>
</dbReference>
<evidence type="ECO:0000256" key="1">
    <source>
        <dbReference type="ARBA" id="ARBA00004191"/>
    </source>
</evidence>
<dbReference type="SUPFAM" id="SSF51445">
    <property type="entry name" value="(Trans)glycosidases"/>
    <property type="match status" value="1"/>
</dbReference>
<dbReference type="AlphaFoldDB" id="K0KLL4"/>
<reference evidence="13 14" key="1">
    <citation type="journal article" date="2012" name="Eukaryot. Cell">
        <title>Draft genome sequence of Wickerhamomyces ciferrii NRRL Y-1031 F-60-10.</title>
        <authorList>
            <person name="Schneider J."/>
            <person name="Andrea H."/>
            <person name="Blom J."/>
            <person name="Jaenicke S."/>
            <person name="Ruckert C."/>
            <person name="Schorsch C."/>
            <person name="Szczepanowski R."/>
            <person name="Farwick M."/>
            <person name="Goesmann A."/>
            <person name="Puhler A."/>
            <person name="Schaffer S."/>
            <person name="Tauch A."/>
            <person name="Kohler T."/>
            <person name="Brinkrolf K."/>
        </authorList>
    </citation>
    <scope>NUCLEOTIDE SEQUENCE [LARGE SCALE GENOMIC DNA]</scope>
    <source>
        <strain evidence="14">ATCC 14091 / BCRC 22168 / CBS 111 / JCM 3599 / NBRC 0793 / NRRL Y-1031 F-60-10</strain>
    </source>
</reference>
<comment type="subcellular location">
    <subcellularLocation>
        <location evidence="1">Secreted</location>
        <location evidence="1">Cell wall</location>
    </subcellularLocation>
</comment>
<evidence type="ECO:0000256" key="6">
    <source>
        <dbReference type="ARBA" id="ARBA00022729"/>
    </source>
</evidence>
<comment type="similarity">
    <text evidence="2">Belongs to the glycosyl hydrolase 17 family.</text>
</comment>
<name>K0KLL4_WICCF</name>
<dbReference type="Proteomes" id="UP000009328">
    <property type="component" value="Unassembled WGS sequence"/>
</dbReference>
<dbReference type="GO" id="GO:0009277">
    <property type="term" value="C:fungal-type cell wall"/>
    <property type="evidence" value="ECO:0007669"/>
    <property type="project" value="TreeGrafter"/>
</dbReference>
<evidence type="ECO:0000256" key="4">
    <source>
        <dbReference type="ARBA" id="ARBA00022525"/>
    </source>
</evidence>
<feature type="compositionally biased region" description="Acidic residues" evidence="12">
    <location>
        <begin position="73"/>
        <end position="85"/>
    </location>
</feature>
<evidence type="ECO:0000256" key="7">
    <source>
        <dbReference type="ARBA" id="ARBA00022801"/>
    </source>
</evidence>
<feature type="region of interest" description="Disordered" evidence="12">
    <location>
        <begin position="37"/>
        <end position="107"/>
    </location>
</feature>
<evidence type="ECO:0000313" key="13">
    <source>
        <dbReference type="EMBL" id="CCH43866.1"/>
    </source>
</evidence>
<keyword evidence="5" id="KW-0165">Cleavage on pair of basic residues</keyword>